<comment type="caution">
    <text evidence="2">The sequence shown here is derived from an EMBL/GenBank/DDBJ whole genome shotgun (WGS) entry which is preliminary data.</text>
</comment>
<evidence type="ECO:0000313" key="3">
    <source>
        <dbReference type="Proteomes" id="UP001222325"/>
    </source>
</evidence>
<gene>
    <name evidence="2" type="ORF">B0H15DRAFT_815173</name>
</gene>
<name>A0AAD6XYY9_9AGAR</name>
<feature type="compositionally biased region" description="Polar residues" evidence="1">
    <location>
        <begin position="84"/>
        <end position="97"/>
    </location>
</feature>
<protein>
    <submittedName>
        <fullName evidence="2">Uncharacterized protein</fullName>
    </submittedName>
</protein>
<dbReference type="Proteomes" id="UP001222325">
    <property type="component" value="Unassembled WGS sequence"/>
</dbReference>
<evidence type="ECO:0000256" key="1">
    <source>
        <dbReference type="SAM" id="MobiDB-lite"/>
    </source>
</evidence>
<evidence type="ECO:0000313" key="2">
    <source>
        <dbReference type="EMBL" id="KAJ7102557.1"/>
    </source>
</evidence>
<sequence length="465" mass="49816">MSSYTASDADRLRIAIALTALKFKPADQSCAAYVVQLRSFFPPSEPDAPTSDGSWKGHALALEKDLADLKAKYDAEQIKVISAASKNASDSPASGSQPPKRKIKKKSIDKTLDAPARADLETVLEDLEGLSDFAALPTSDSLFSSVSAFQQLTSALASSSNATTAAQRSLLSSTTIRALNALANILQPILCSSNLTVPSQAATLQTLALLVHHLVTSSVPYLLRKPKKNAAQPAPVSSLLNKVLDTLITRIFHPILESFTPLSQRYLKCLLAPRSPKVLPTDLRRDVLHLFQSAFAPLVSAPSSYDVNLRGTIALVALRELENVFPPPGTVSVRHDWTHDNRVRALVRKDAFWYQCTALHVVFAPSAGGATARADGAVSEPGIVDALSRILRRCRGSSSGSGDGATAACNAEAEARDGDSDVDVSDQIETPHGLDSEAIDEVSYGMILGVMERYWRWTGDVQGSI</sequence>
<reference evidence="2" key="1">
    <citation type="submission" date="2023-03" db="EMBL/GenBank/DDBJ databases">
        <title>Massive genome expansion in bonnet fungi (Mycena s.s.) driven by repeated elements and novel gene families across ecological guilds.</title>
        <authorList>
            <consortium name="Lawrence Berkeley National Laboratory"/>
            <person name="Harder C.B."/>
            <person name="Miyauchi S."/>
            <person name="Viragh M."/>
            <person name="Kuo A."/>
            <person name="Thoen E."/>
            <person name="Andreopoulos B."/>
            <person name="Lu D."/>
            <person name="Skrede I."/>
            <person name="Drula E."/>
            <person name="Henrissat B."/>
            <person name="Morin E."/>
            <person name="Kohler A."/>
            <person name="Barry K."/>
            <person name="LaButti K."/>
            <person name="Morin E."/>
            <person name="Salamov A."/>
            <person name="Lipzen A."/>
            <person name="Mereny Z."/>
            <person name="Hegedus B."/>
            <person name="Baldrian P."/>
            <person name="Stursova M."/>
            <person name="Weitz H."/>
            <person name="Taylor A."/>
            <person name="Grigoriev I.V."/>
            <person name="Nagy L.G."/>
            <person name="Martin F."/>
            <person name="Kauserud H."/>
        </authorList>
    </citation>
    <scope>NUCLEOTIDE SEQUENCE</scope>
    <source>
        <strain evidence="2">CBHHK173m</strain>
    </source>
</reference>
<proteinExistence type="predicted"/>
<dbReference type="AlphaFoldDB" id="A0AAD6XYY9"/>
<accession>A0AAD6XYY9</accession>
<keyword evidence="3" id="KW-1185">Reference proteome</keyword>
<organism evidence="2 3">
    <name type="scientific">Mycena belliarum</name>
    <dbReference type="NCBI Taxonomy" id="1033014"/>
    <lineage>
        <taxon>Eukaryota</taxon>
        <taxon>Fungi</taxon>
        <taxon>Dikarya</taxon>
        <taxon>Basidiomycota</taxon>
        <taxon>Agaricomycotina</taxon>
        <taxon>Agaricomycetes</taxon>
        <taxon>Agaricomycetidae</taxon>
        <taxon>Agaricales</taxon>
        <taxon>Marasmiineae</taxon>
        <taxon>Mycenaceae</taxon>
        <taxon>Mycena</taxon>
    </lineage>
</organism>
<feature type="region of interest" description="Disordered" evidence="1">
    <location>
        <begin position="412"/>
        <end position="432"/>
    </location>
</feature>
<feature type="region of interest" description="Disordered" evidence="1">
    <location>
        <begin position="84"/>
        <end position="108"/>
    </location>
</feature>
<dbReference type="EMBL" id="JARJCN010000003">
    <property type="protein sequence ID" value="KAJ7102557.1"/>
    <property type="molecule type" value="Genomic_DNA"/>
</dbReference>